<feature type="domain" description="PAC" evidence="15">
    <location>
        <begin position="311"/>
        <end position="365"/>
    </location>
</feature>
<feature type="transmembrane region" description="Helical" evidence="13">
    <location>
        <begin position="162"/>
        <end position="182"/>
    </location>
</feature>
<dbReference type="GO" id="GO:0000155">
    <property type="term" value="F:phosphorelay sensor kinase activity"/>
    <property type="evidence" value="ECO:0007669"/>
    <property type="project" value="InterPro"/>
</dbReference>
<protein>
    <recommendedName>
        <fullName evidence="3">histidine kinase</fullName>
        <ecNumber evidence="3">2.7.13.3</ecNumber>
    </recommendedName>
</protein>
<dbReference type="SUPFAM" id="SSF158472">
    <property type="entry name" value="HAMP domain-like"/>
    <property type="match status" value="1"/>
</dbReference>
<dbReference type="InterPro" id="IPR000700">
    <property type="entry name" value="PAS-assoc_C"/>
</dbReference>
<evidence type="ECO:0000256" key="11">
    <source>
        <dbReference type="ARBA" id="ARBA00023136"/>
    </source>
</evidence>
<dbReference type="InterPro" id="IPR003661">
    <property type="entry name" value="HisK_dim/P_dom"/>
</dbReference>
<evidence type="ECO:0000259" key="16">
    <source>
        <dbReference type="PROSITE" id="PS50885"/>
    </source>
</evidence>
<comment type="subcellular location">
    <subcellularLocation>
        <location evidence="2">Cell membrane</location>
        <topology evidence="2">Multi-pass membrane protein</topology>
    </subcellularLocation>
</comment>
<keyword evidence="13" id="KW-1133">Transmembrane helix</keyword>
<dbReference type="Pfam" id="PF16736">
    <property type="entry name" value="sCache_like"/>
    <property type="match status" value="1"/>
</dbReference>
<dbReference type="GO" id="GO:0005524">
    <property type="term" value="F:ATP binding"/>
    <property type="evidence" value="ECO:0007669"/>
    <property type="project" value="UniProtKB-KW"/>
</dbReference>
<dbReference type="GO" id="GO:0016036">
    <property type="term" value="P:cellular response to phosphate starvation"/>
    <property type="evidence" value="ECO:0007669"/>
    <property type="project" value="TreeGrafter"/>
</dbReference>
<keyword evidence="4" id="KW-1003">Cell membrane</keyword>
<evidence type="ECO:0000256" key="9">
    <source>
        <dbReference type="ARBA" id="ARBA00022840"/>
    </source>
</evidence>
<dbReference type="SMART" id="SM00304">
    <property type="entry name" value="HAMP"/>
    <property type="match status" value="1"/>
</dbReference>
<dbReference type="EC" id="2.7.13.3" evidence="3"/>
<dbReference type="CDD" id="cd00075">
    <property type="entry name" value="HATPase"/>
    <property type="match status" value="1"/>
</dbReference>
<evidence type="ECO:0000313" key="17">
    <source>
        <dbReference type="EMBL" id="PAE89618.1"/>
    </source>
</evidence>
<keyword evidence="8 17" id="KW-0418">Kinase</keyword>
<dbReference type="FunFam" id="3.30.565.10:FF:000023">
    <property type="entry name" value="PAS domain-containing sensor histidine kinase"/>
    <property type="match status" value="1"/>
</dbReference>
<dbReference type="InterPro" id="IPR036097">
    <property type="entry name" value="HisK_dim/P_sf"/>
</dbReference>
<dbReference type="InterPro" id="IPR005467">
    <property type="entry name" value="His_kinase_dom"/>
</dbReference>
<name>A0A268P1P7_SHOCL</name>
<dbReference type="PANTHER" id="PTHR45453:SF1">
    <property type="entry name" value="PHOSPHATE REGULON SENSOR PROTEIN PHOR"/>
    <property type="match status" value="1"/>
</dbReference>
<evidence type="ECO:0000256" key="1">
    <source>
        <dbReference type="ARBA" id="ARBA00000085"/>
    </source>
</evidence>
<comment type="caution">
    <text evidence="17">The sequence shown here is derived from an EMBL/GenBank/DDBJ whole genome shotgun (WGS) entry which is preliminary data.</text>
</comment>
<dbReference type="FunFam" id="1.10.287.130:FF:000008">
    <property type="entry name" value="Two-component sensor histidine kinase"/>
    <property type="match status" value="1"/>
</dbReference>
<dbReference type="PROSITE" id="PS50113">
    <property type="entry name" value="PAC"/>
    <property type="match status" value="1"/>
</dbReference>
<reference evidence="17 18" key="1">
    <citation type="submission" date="2017-07" db="EMBL/GenBank/DDBJ databases">
        <title>Isolation and whole genome analysis of endospore-forming bacteria from heroin.</title>
        <authorList>
            <person name="Kalinowski J."/>
            <person name="Ahrens B."/>
            <person name="Al-Dilaimi A."/>
            <person name="Winkler A."/>
            <person name="Wibberg D."/>
            <person name="Schleenbecker U."/>
            <person name="Ruckert C."/>
            <person name="Wolfel R."/>
            <person name="Grass G."/>
        </authorList>
    </citation>
    <scope>NUCLEOTIDE SEQUENCE [LARGE SCALE GENOMIC DNA]</scope>
    <source>
        <strain evidence="17 18">7539</strain>
    </source>
</reference>
<keyword evidence="13" id="KW-0812">Transmembrane</keyword>
<dbReference type="Proteomes" id="UP000216207">
    <property type="component" value="Unassembled WGS sequence"/>
</dbReference>
<keyword evidence="9" id="KW-0067">ATP-binding</keyword>
<dbReference type="PROSITE" id="PS50109">
    <property type="entry name" value="HIS_KIN"/>
    <property type="match status" value="1"/>
</dbReference>
<keyword evidence="12" id="KW-0175">Coiled coil</keyword>
<proteinExistence type="predicted"/>
<sequence length="590" mass="67062">MNKLRNRFIFSIMLVITLVLLVLGLTLGSWSNERYVDFVSERVKNEAALAVWAVMRDGYPNSTQAQQIAEEIGTEIEARLTIIDAEGNVIGDSWADPKEMENHLDRPEIQRARLDDELELRFSETIGEELLYYALPLEEGREMFGYVRVGVSVEPLNHMNRTVWTVIGVSFLGAFIFILFLITRITKQIIHPIDQATKAAIRLAEGDYQTRTYEDHHKELGLLGRSINALAYNLEQLSRRHQAQQDRMAALIDHMGSALLFMNVRGDVVLLNQTTEQVFEVDSSDWLSKPYYHVFPSQPLIQFVQLVYMTEKKQRSLIEWTKHFSTRVYDVYGAPVMADSGRLRGVTLVMHDITEQKKLEQVRKDFVANVSHELKTPVTSIKGFAETLLDGAIDDPVLSKQFTEIIWKESDRLQMLIVDLLELSKIENAQFKLDLEDMSLKDITEDVFELVRGKAEEKGMHLHIQEKGSSVIEGDWQRLKQVVLNLVSNAIAYTPSGGHVTVALKEQKDAVVLKVQDTGIGIDPKETLRIFERFYRVDRARSRNSGGTGLGLAIVKHLAEAHHAKIEVQSEEGKGTEFSLTFPKKQPSTL</sequence>
<feature type="domain" description="Histidine kinase" evidence="14">
    <location>
        <begin position="369"/>
        <end position="586"/>
    </location>
</feature>
<evidence type="ECO:0000256" key="4">
    <source>
        <dbReference type="ARBA" id="ARBA00022475"/>
    </source>
</evidence>
<evidence type="ECO:0000313" key="18">
    <source>
        <dbReference type="Proteomes" id="UP000216207"/>
    </source>
</evidence>
<dbReference type="PANTHER" id="PTHR45453">
    <property type="entry name" value="PHOSPHATE REGULON SENSOR PROTEIN PHOR"/>
    <property type="match status" value="1"/>
</dbReference>
<dbReference type="InterPro" id="IPR004358">
    <property type="entry name" value="Sig_transdc_His_kin-like_C"/>
</dbReference>
<dbReference type="SMART" id="SM00387">
    <property type="entry name" value="HATPase_c"/>
    <property type="match status" value="1"/>
</dbReference>
<dbReference type="NCBIfam" id="TIGR00229">
    <property type="entry name" value="sensory_box"/>
    <property type="match status" value="1"/>
</dbReference>
<dbReference type="Gene3D" id="1.10.287.130">
    <property type="match status" value="1"/>
</dbReference>
<comment type="catalytic activity">
    <reaction evidence="1">
        <text>ATP + protein L-histidine = ADP + protein N-phospho-L-histidine.</text>
        <dbReference type="EC" id="2.7.13.3"/>
    </reaction>
</comment>
<dbReference type="InterPro" id="IPR003594">
    <property type="entry name" value="HATPase_dom"/>
</dbReference>
<dbReference type="SUPFAM" id="SSF55785">
    <property type="entry name" value="PYP-like sensor domain (PAS domain)"/>
    <property type="match status" value="1"/>
</dbReference>
<evidence type="ECO:0000256" key="7">
    <source>
        <dbReference type="ARBA" id="ARBA00022741"/>
    </source>
</evidence>
<dbReference type="InterPro" id="IPR050351">
    <property type="entry name" value="BphY/WalK/GraS-like"/>
</dbReference>
<keyword evidence="7" id="KW-0547">Nucleotide-binding</keyword>
<evidence type="ECO:0000256" key="5">
    <source>
        <dbReference type="ARBA" id="ARBA00022553"/>
    </source>
</evidence>
<dbReference type="GO" id="GO:0004721">
    <property type="term" value="F:phosphoprotein phosphatase activity"/>
    <property type="evidence" value="ECO:0007669"/>
    <property type="project" value="TreeGrafter"/>
</dbReference>
<feature type="domain" description="HAMP" evidence="16">
    <location>
        <begin position="187"/>
        <end position="239"/>
    </location>
</feature>
<accession>A0A268P1P7</accession>
<evidence type="ECO:0000256" key="3">
    <source>
        <dbReference type="ARBA" id="ARBA00012438"/>
    </source>
</evidence>
<dbReference type="InterPro" id="IPR035965">
    <property type="entry name" value="PAS-like_dom_sf"/>
</dbReference>
<dbReference type="InterPro" id="IPR036890">
    <property type="entry name" value="HATPase_C_sf"/>
</dbReference>
<dbReference type="NCBIfam" id="NF046044">
    <property type="entry name" value="PnpS"/>
    <property type="match status" value="1"/>
</dbReference>
<dbReference type="Pfam" id="PF00512">
    <property type="entry name" value="HisKA"/>
    <property type="match status" value="1"/>
</dbReference>
<dbReference type="EMBL" id="NPCC01000007">
    <property type="protein sequence ID" value="PAE89618.1"/>
    <property type="molecule type" value="Genomic_DNA"/>
</dbReference>
<evidence type="ECO:0000256" key="8">
    <source>
        <dbReference type="ARBA" id="ARBA00022777"/>
    </source>
</evidence>
<dbReference type="GO" id="GO:0005886">
    <property type="term" value="C:plasma membrane"/>
    <property type="evidence" value="ECO:0007669"/>
    <property type="project" value="UniProtKB-SubCell"/>
</dbReference>
<dbReference type="CDD" id="cd06225">
    <property type="entry name" value="HAMP"/>
    <property type="match status" value="1"/>
</dbReference>
<evidence type="ECO:0000256" key="2">
    <source>
        <dbReference type="ARBA" id="ARBA00004651"/>
    </source>
</evidence>
<dbReference type="Pfam" id="PF08448">
    <property type="entry name" value="PAS_4"/>
    <property type="match status" value="1"/>
</dbReference>
<evidence type="ECO:0000256" key="13">
    <source>
        <dbReference type="SAM" id="Phobius"/>
    </source>
</evidence>
<dbReference type="InterPro" id="IPR031967">
    <property type="entry name" value="PhoR_single_Cache-like_dom"/>
</dbReference>
<dbReference type="CDD" id="cd00082">
    <property type="entry name" value="HisKA"/>
    <property type="match status" value="1"/>
</dbReference>
<dbReference type="AlphaFoldDB" id="A0A268P1P7"/>
<organism evidence="17 18">
    <name type="scientific">Shouchella clausii</name>
    <name type="common">Alkalihalobacillus clausii</name>
    <dbReference type="NCBI Taxonomy" id="79880"/>
    <lineage>
        <taxon>Bacteria</taxon>
        <taxon>Bacillati</taxon>
        <taxon>Bacillota</taxon>
        <taxon>Bacilli</taxon>
        <taxon>Bacillales</taxon>
        <taxon>Bacillaceae</taxon>
        <taxon>Shouchella</taxon>
    </lineage>
</organism>
<feature type="coiled-coil region" evidence="12">
    <location>
        <begin position="227"/>
        <end position="254"/>
    </location>
</feature>
<dbReference type="Pfam" id="PF00672">
    <property type="entry name" value="HAMP"/>
    <property type="match status" value="1"/>
</dbReference>
<dbReference type="RefSeq" id="WP_063609044.1">
    <property type="nucleotide sequence ID" value="NZ_CP154609.1"/>
</dbReference>
<keyword evidence="10" id="KW-0902">Two-component regulatory system</keyword>
<evidence type="ECO:0000259" key="14">
    <source>
        <dbReference type="PROSITE" id="PS50109"/>
    </source>
</evidence>
<feature type="transmembrane region" description="Helical" evidence="13">
    <location>
        <begin position="7"/>
        <end position="30"/>
    </location>
</feature>
<dbReference type="Gene3D" id="1.10.8.500">
    <property type="entry name" value="HAMP domain in histidine kinase"/>
    <property type="match status" value="1"/>
</dbReference>
<keyword evidence="11 13" id="KW-0472">Membrane</keyword>
<evidence type="ECO:0000256" key="10">
    <source>
        <dbReference type="ARBA" id="ARBA00023012"/>
    </source>
</evidence>
<dbReference type="PRINTS" id="PR00344">
    <property type="entry name" value="BCTRLSENSOR"/>
</dbReference>
<dbReference type="PROSITE" id="PS50885">
    <property type="entry name" value="HAMP"/>
    <property type="match status" value="1"/>
</dbReference>
<keyword evidence="5" id="KW-0597">Phosphoprotein</keyword>
<dbReference type="InterPro" id="IPR013656">
    <property type="entry name" value="PAS_4"/>
</dbReference>
<evidence type="ECO:0000256" key="6">
    <source>
        <dbReference type="ARBA" id="ARBA00022679"/>
    </source>
</evidence>
<dbReference type="SUPFAM" id="SSF55874">
    <property type="entry name" value="ATPase domain of HSP90 chaperone/DNA topoisomerase II/histidine kinase"/>
    <property type="match status" value="1"/>
</dbReference>
<dbReference type="Gene3D" id="3.30.565.10">
    <property type="entry name" value="Histidine kinase-like ATPase, C-terminal domain"/>
    <property type="match status" value="1"/>
</dbReference>
<evidence type="ECO:0000259" key="15">
    <source>
        <dbReference type="PROSITE" id="PS50113"/>
    </source>
</evidence>
<keyword evidence="6" id="KW-0808">Transferase</keyword>
<dbReference type="Pfam" id="PF02518">
    <property type="entry name" value="HATPase_c"/>
    <property type="match status" value="1"/>
</dbReference>
<evidence type="ECO:0000256" key="12">
    <source>
        <dbReference type="SAM" id="Coils"/>
    </source>
</evidence>
<dbReference type="InterPro" id="IPR003660">
    <property type="entry name" value="HAMP_dom"/>
</dbReference>
<gene>
    <name evidence="17" type="ORF">CHH72_07000</name>
</gene>
<dbReference type="SMART" id="SM00388">
    <property type="entry name" value="HisKA"/>
    <property type="match status" value="1"/>
</dbReference>
<dbReference type="InterPro" id="IPR000014">
    <property type="entry name" value="PAS"/>
</dbReference>
<dbReference type="SUPFAM" id="SSF47384">
    <property type="entry name" value="Homodimeric domain of signal transducing histidine kinase"/>
    <property type="match status" value="1"/>
</dbReference>
<dbReference type="Gene3D" id="3.30.450.20">
    <property type="entry name" value="PAS domain"/>
    <property type="match status" value="2"/>
</dbReference>